<feature type="signal peptide" evidence="1">
    <location>
        <begin position="1"/>
        <end position="21"/>
    </location>
</feature>
<reference evidence="3" key="1">
    <citation type="journal article" date="2021" name="BMC Genomics">
        <title>Chromosome-level genome assembly and manually-curated proteome of model necrotroph Parastagonospora nodorum Sn15 reveals a genome-wide trove of candidate effector homologs, and redundancy of virulence-related functions within an accessory chromosome.</title>
        <authorList>
            <person name="Bertazzoni S."/>
            <person name="Jones D.A.B."/>
            <person name="Phan H.T."/>
            <person name="Tan K.-C."/>
            <person name="Hane J.K."/>
        </authorList>
    </citation>
    <scope>NUCLEOTIDE SEQUENCE [LARGE SCALE GENOMIC DNA]</scope>
    <source>
        <strain evidence="3">SN15 / ATCC MYA-4574 / FGSC 10173)</strain>
    </source>
</reference>
<feature type="chain" id="PRO_5030927115" description="Secreted protein" evidence="1">
    <location>
        <begin position="22"/>
        <end position="60"/>
    </location>
</feature>
<name>A0A7U2F1G0_PHANO</name>
<evidence type="ECO:0008006" key="4">
    <source>
        <dbReference type="Google" id="ProtNLM"/>
    </source>
</evidence>
<accession>A0A7U2F1G0</accession>
<dbReference type="PROSITE" id="PS51257">
    <property type="entry name" value="PROKAR_LIPOPROTEIN"/>
    <property type="match status" value="1"/>
</dbReference>
<dbReference type="AlphaFoldDB" id="A0A7U2F1G0"/>
<evidence type="ECO:0000256" key="1">
    <source>
        <dbReference type="SAM" id="SignalP"/>
    </source>
</evidence>
<proteinExistence type="predicted"/>
<keyword evidence="1" id="KW-0732">Signal</keyword>
<sequence>MRASFPTILRVMFAFLTAVIGSSCPRCATFTCGGHIQRSAPSVRKKSCDCWYIGRSDMIL</sequence>
<keyword evidence="3" id="KW-1185">Reference proteome</keyword>
<dbReference type="Proteomes" id="UP000663193">
    <property type="component" value="Chromosome 6"/>
</dbReference>
<dbReference type="VEuPathDB" id="FungiDB:JI435_409700"/>
<dbReference type="EMBL" id="CP069028">
    <property type="protein sequence ID" value="QRC96857.1"/>
    <property type="molecule type" value="Genomic_DNA"/>
</dbReference>
<organism evidence="2 3">
    <name type="scientific">Phaeosphaeria nodorum (strain SN15 / ATCC MYA-4574 / FGSC 10173)</name>
    <name type="common">Glume blotch fungus</name>
    <name type="synonym">Parastagonospora nodorum</name>
    <dbReference type="NCBI Taxonomy" id="321614"/>
    <lineage>
        <taxon>Eukaryota</taxon>
        <taxon>Fungi</taxon>
        <taxon>Dikarya</taxon>
        <taxon>Ascomycota</taxon>
        <taxon>Pezizomycotina</taxon>
        <taxon>Dothideomycetes</taxon>
        <taxon>Pleosporomycetidae</taxon>
        <taxon>Pleosporales</taxon>
        <taxon>Pleosporineae</taxon>
        <taxon>Phaeosphaeriaceae</taxon>
        <taxon>Parastagonospora</taxon>
    </lineage>
</organism>
<gene>
    <name evidence="2" type="ORF">JI435_409700</name>
</gene>
<evidence type="ECO:0000313" key="2">
    <source>
        <dbReference type="EMBL" id="QRC96857.1"/>
    </source>
</evidence>
<protein>
    <recommendedName>
        <fullName evidence="4">Secreted protein</fullName>
    </recommendedName>
</protein>
<evidence type="ECO:0000313" key="3">
    <source>
        <dbReference type="Proteomes" id="UP000663193"/>
    </source>
</evidence>